<name>A0A245ZG47_9SPHN</name>
<sequence>MSGGASISRDVQRLLKGATAQLAGRARRGPDSGEGRRVPRRHSYDEADPRAKPWARIQDGSVAAGLAHREAMIATAEQLYVEQWRKFPLSEVRQARAERAAAAAELDDLASRSPAEIPVGRPATLRQLIAKLDQELDDADRRLHRIDVTVLKALLSFLDFSTGKLFPAIERIAEKAGCHRNSVISALRRLKANGFIEWVRRTTMTGNEGEFAPQREQTSNAYYFDNRRRMAKATWLRFTQILTAKLSRLGRIPPGQSSAPVADPAAPPAPGSMAAALASLGAALSRAST</sequence>
<dbReference type="AlphaFoldDB" id="A0A245ZG47"/>
<feature type="compositionally biased region" description="Basic and acidic residues" evidence="2">
    <location>
        <begin position="28"/>
        <end position="51"/>
    </location>
</feature>
<dbReference type="SUPFAM" id="SSF46785">
    <property type="entry name" value="Winged helix' DNA-binding domain"/>
    <property type="match status" value="1"/>
</dbReference>
<feature type="coiled-coil region" evidence="1">
    <location>
        <begin position="92"/>
        <end position="149"/>
    </location>
</feature>
<dbReference type="Proteomes" id="UP000197290">
    <property type="component" value="Unassembled WGS sequence"/>
</dbReference>
<accession>A0A245ZG47</accession>
<proteinExistence type="predicted"/>
<feature type="region of interest" description="Disordered" evidence="2">
    <location>
        <begin position="18"/>
        <end position="51"/>
    </location>
</feature>
<dbReference type="InterPro" id="IPR036390">
    <property type="entry name" value="WH_DNA-bd_sf"/>
</dbReference>
<organism evidence="3 4">
    <name type="scientific">Sphingomonas dokdonensis</name>
    <dbReference type="NCBI Taxonomy" id="344880"/>
    <lineage>
        <taxon>Bacteria</taxon>
        <taxon>Pseudomonadati</taxon>
        <taxon>Pseudomonadota</taxon>
        <taxon>Alphaproteobacteria</taxon>
        <taxon>Sphingomonadales</taxon>
        <taxon>Sphingomonadaceae</taxon>
        <taxon>Sphingomonas</taxon>
    </lineage>
</organism>
<keyword evidence="1" id="KW-0175">Coiled coil</keyword>
<evidence type="ECO:0000256" key="2">
    <source>
        <dbReference type="SAM" id="MobiDB-lite"/>
    </source>
</evidence>
<gene>
    <name evidence="3" type="ORF">SPDO_25510</name>
</gene>
<protein>
    <recommendedName>
        <fullName evidence="5">Helix-turn-helix domain-containing protein</fullName>
    </recommendedName>
</protein>
<dbReference type="OrthoDB" id="7467461at2"/>
<evidence type="ECO:0008006" key="5">
    <source>
        <dbReference type="Google" id="ProtNLM"/>
    </source>
</evidence>
<dbReference type="InterPro" id="IPR036388">
    <property type="entry name" value="WH-like_DNA-bd_sf"/>
</dbReference>
<dbReference type="Pfam" id="PF13730">
    <property type="entry name" value="HTH_36"/>
    <property type="match status" value="1"/>
</dbReference>
<evidence type="ECO:0000313" key="3">
    <source>
        <dbReference type="EMBL" id="OWK28719.1"/>
    </source>
</evidence>
<dbReference type="Gene3D" id="1.10.10.10">
    <property type="entry name" value="Winged helix-like DNA-binding domain superfamily/Winged helix DNA-binding domain"/>
    <property type="match status" value="1"/>
</dbReference>
<dbReference type="EMBL" id="NBBI01000005">
    <property type="protein sequence ID" value="OWK28719.1"/>
    <property type="molecule type" value="Genomic_DNA"/>
</dbReference>
<reference evidence="3 4" key="1">
    <citation type="submission" date="2017-03" db="EMBL/GenBank/DDBJ databases">
        <title>Genome sequence of Sphingomonas dokdonensis DSM 21029.</title>
        <authorList>
            <person name="Poehlein A."/>
            <person name="Wuebbeler J.H."/>
            <person name="Steinbuechel A."/>
            <person name="Daniel R."/>
        </authorList>
    </citation>
    <scope>NUCLEOTIDE SEQUENCE [LARGE SCALE GENOMIC DNA]</scope>
    <source>
        <strain evidence="3 4">DSM 21029</strain>
    </source>
</reference>
<evidence type="ECO:0000256" key="1">
    <source>
        <dbReference type="SAM" id="Coils"/>
    </source>
</evidence>
<evidence type="ECO:0000313" key="4">
    <source>
        <dbReference type="Proteomes" id="UP000197290"/>
    </source>
</evidence>
<comment type="caution">
    <text evidence="3">The sequence shown here is derived from an EMBL/GenBank/DDBJ whole genome shotgun (WGS) entry which is preliminary data.</text>
</comment>
<dbReference type="RefSeq" id="WP_088367886.1">
    <property type="nucleotide sequence ID" value="NZ_NBBI01000005.1"/>
</dbReference>
<keyword evidence="4" id="KW-1185">Reference proteome</keyword>
<feature type="region of interest" description="Disordered" evidence="2">
    <location>
        <begin position="253"/>
        <end position="272"/>
    </location>
</feature>